<protein>
    <submittedName>
        <fullName evidence="4">Uncharacterized protein</fullName>
    </submittedName>
</protein>
<dbReference type="InterPro" id="IPR024319">
    <property type="entry name" value="ATPase_expression_mit"/>
</dbReference>
<evidence type="ECO:0000256" key="1">
    <source>
        <dbReference type="ARBA" id="ARBA00004173"/>
    </source>
</evidence>
<dbReference type="EMBL" id="JAPQKO010000008">
    <property type="protein sequence ID" value="KAJ5152285.1"/>
    <property type="molecule type" value="Genomic_DNA"/>
</dbReference>
<dbReference type="OrthoDB" id="185373at2759"/>
<reference evidence="4" key="2">
    <citation type="journal article" date="2023" name="IMA Fungus">
        <title>Comparative genomic study of the Penicillium genus elucidates a diverse pangenome and 15 lateral gene transfer events.</title>
        <authorList>
            <person name="Petersen C."/>
            <person name="Sorensen T."/>
            <person name="Nielsen M.R."/>
            <person name="Sondergaard T.E."/>
            <person name="Sorensen J.L."/>
            <person name="Fitzpatrick D.A."/>
            <person name="Frisvad J.C."/>
            <person name="Nielsen K.L."/>
        </authorList>
    </citation>
    <scope>NUCLEOTIDE SEQUENCE</scope>
    <source>
        <strain evidence="4">IBT 21917</strain>
    </source>
</reference>
<evidence type="ECO:0000256" key="2">
    <source>
        <dbReference type="ARBA" id="ARBA00022946"/>
    </source>
</evidence>
<dbReference type="GO" id="GO:0005739">
    <property type="term" value="C:mitochondrion"/>
    <property type="evidence" value="ECO:0007669"/>
    <property type="project" value="UniProtKB-SubCell"/>
</dbReference>
<dbReference type="AlphaFoldDB" id="A0A9W9LFK8"/>
<organism evidence="4 5">
    <name type="scientific">Penicillium capsulatum</name>
    <dbReference type="NCBI Taxonomy" id="69766"/>
    <lineage>
        <taxon>Eukaryota</taxon>
        <taxon>Fungi</taxon>
        <taxon>Dikarya</taxon>
        <taxon>Ascomycota</taxon>
        <taxon>Pezizomycotina</taxon>
        <taxon>Eurotiomycetes</taxon>
        <taxon>Eurotiomycetidae</taxon>
        <taxon>Eurotiales</taxon>
        <taxon>Aspergillaceae</taxon>
        <taxon>Penicillium</taxon>
    </lineage>
</organism>
<keyword evidence="5" id="KW-1185">Reference proteome</keyword>
<comment type="caution">
    <text evidence="4">The sequence shown here is derived from an EMBL/GenBank/DDBJ whole genome shotgun (WGS) entry which is preliminary data.</text>
</comment>
<sequence>MRRATAVGERLSPRWRNPIRRTSSHVWSSSSPSFALNLTGRINRHTCQSTSSSHWLSDSRLRKRCETFQYDMPQEFHSTSRQLEPPAAQVEDVRGAREEFPVHVHQWNSVKEEADYSEKFHAFLENGQPNQVMSALTDPRSAGLVGSLPQIVFIEALHRLSPSHFVDSFRDLHHPLHSWAVMSHGMQRIEEIFDQFVHGLLTVARYRTDAGHYLGLAEFTHFLDCARSMGNGPFADMVWDAMKDQKIRPDATCYNHYMETKAWDHCYTGGEAYHLRIMPFAYKKRRSVNRTVGWRGYGTAGYSVRRVVTSLFSQMLEDGHLGDERTYINMIIASARVGHQPGMFHILKEVWNVDAEALAEGTDPSHLPPATPYDAGSALHPTENLLFAIAHAFGTNNDIPRAVRTIQFISSSYNIPVTAKVWHEIFERSYVLSRKRDRDDRPAQEANEIGPVSMGLVSEIFNTMTSSQHNVTPTMQTWRFMINIAMDMGSLADVRHCLRKAYDLLTETRRKETQARKIVERCLEPALKAAQEQVQSGAGRPDPALFQSPILADAIQAYDIIRLESYQQAYLLRRVVWVAVRVPKWQDTPDEIWQLQERPKFMEEWVDFMPDRKTLFYADSSGFMEMDGPLGFANRFWTKEKRIAIRRETDREALFHTDEELAPIEGDRWTKFLARKHPYVDTTIPPLNRLFNFQLAQSAEFKNAIKKLGSTWVEYPENHPHSKTHNPRGGFWGRLAALDMLKPDERGIYLLDDKSWI</sequence>
<name>A0A9W9LFK8_9EURO</name>
<accession>A0A9W9LFK8</accession>
<evidence type="ECO:0000256" key="3">
    <source>
        <dbReference type="ARBA" id="ARBA00023128"/>
    </source>
</evidence>
<evidence type="ECO:0000313" key="5">
    <source>
        <dbReference type="Proteomes" id="UP001146351"/>
    </source>
</evidence>
<keyword evidence="3" id="KW-0496">Mitochondrion</keyword>
<reference evidence="4" key="1">
    <citation type="submission" date="2022-11" db="EMBL/GenBank/DDBJ databases">
        <authorList>
            <person name="Petersen C."/>
        </authorList>
    </citation>
    <scope>NUCLEOTIDE SEQUENCE</scope>
    <source>
        <strain evidence="4">IBT 21917</strain>
    </source>
</reference>
<gene>
    <name evidence="4" type="ORF">N7492_010580</name>
</gene>
<dbReference type="Pfam" id="PF12921">
    <property type="entry name" value="ATP13"/>
    <property type="match status" value="1"/>
</dbReference>
<evidence type="ECO:0000313" key="4">
    <source>
        <dbReference type="EMBL" id="KAJ5152285.1"/>
    </source>
</evidence>
<keyword evidence="2" id="KW-0809">Transit peptide</keyword>
<proteinExistence type="predicted"/>
<comment type="subcellular location">
    <subcellularLocation>
        <location evidence="1">Mitochondrion</location>
    </subcellularLocation>
</comment>
<dbReference type="Proteomes" id="UP001146351">
    <property type="component" value="Unassembled WGS sequence"/>
</dbReference>